<feature type="signal peptide" evidence="5">
    <location>
        <begin position="1"/>
        <end position="22"/>
    </location>
</feature>
<dbReference type="InterPro" id="IPR013818">
    <property type="entry name" value="Lipase"/>
</dbReference>
<evidence type="ECO:0000313" key="8">
    <source>
        <dbReference type="RefSeq" id="XP_026749596.2"/>
    </source>
</evidence>
<reference evidence="8" key="1">
    <citation type="submission" date="2025-08" db="UniProtKB">
        <authorList>
            <consortium name="RefSeq"/>
        </authorList>
    </citation>
    <scope>IDENTIFICATION</scope>
    <source>
        <tissue evidence="8">Whole larvae</tissue>
    </source>
</reference>
<dbReference type="Pfam" id="PF00151">
    <property type="entry name" value="Lipase"/>
    <property type="match status" value="1"/>
</dbReference>
<dbReference type="RefSeq" id="XP_026749596.2">
    <property type="nucleotide sequence ID" value="XM_026893795.3"/>
</dbReference>
<dbReference type="KEGG" id="gmw:113510345"/>
<evidence type="ECO:0000256" key="5">
    <source>
        <dbReference type="SAM" id="SignalP"/>
    </source>
</evidence>
<dbReference type="Proteomes" id="UP001652740">
    <property type="component" value="Unplaced"/>
</dbReference>
<protein>
    <submittedName>
        <fullName evidence="8">Phospholipase A1-like</fullName>
    </submittedName>
</protein>
<evidence type="ECO:0000313" key="7">
    <source>
        <dbReference type="Proteomes" id="UP001652740"/>
    </source>
</evidence>
<sequence length="366" mass="40799">MDLGGLLSWIVLLVTLVTRTHAGHFSPRPDTGYALGYLSECPGSFKNASISPKMLQELQIIWHRWTPNGVIRNSMPITSAAKSVLSYKVDFKNKKTVLYVVGYLDSSTFIHNIAVASAYAKRGYNVFVTESISVLPFVYPRSVRISRAIGKKLGEFIVQLTQQGLKPDDLELVGFSLGSHMASYAAKYYYAETGRKPSRLTGLDPSGPCFRGLPATYRLSSSDAERVDAIHTNIDGFGIAEALGHVDVYINGGEYQPGDIPYIPCLVVCSHMKVTLYWWQAVENPKKFIAVKCDSIQDARLANCYNNTVTNYVGIKTDFKKPGIYYLSTSNEFPYYQGKDGLKAENEIYWSTLKKINADDNFVVKK</sequence>
<comment type="subcellular location">
    <subcellularLocation>
        <location evidence="1">Secreted</location>
    </subcellularLocation>
</comment>
<name>A0A6J1WH57_GALME</name>
<dbReference type="AlphaFoldDB" id="A0A6J1WH57"/>
<evidence type="ECO:0000256" key="4">
    <source>
        <dbReference type="RuleBase" id="RU004262"/>
    </source>
</evidence>
<accession>A0A6J1WH57</accession>
<dbReference type="InterPro" id="IPR000734">
    <property type="entry name" value="TAG_lipase"/>
</dbReference>
<dbReference type="InterPro" id="IPR029058">
    <property type="entry name" value="AB_hydrolase_fold"/>
</dbReference>
<dbReference type="GO" id="GO:0016298">
    <property type="term" value="F:lipase activity"/>
    <property type="evidence" value="ECO:0007669"/>
    <property type="project" value="InterPro"/>
</dbReference>
<feature type="chain" id="PRO_5045074761" evidence="5">
    <location>
        <begin position="23"/>
        <end position="366"/>
    </location>
</feature>
<dbReference type="GO" id="GO:0017171">
    <property type="term" value="F:serine hydrolase activity"/>
    <property type="evidence" value="ECO:0007669"/>
    <property type="project" value="TreeGrafter"/>
</dbReference>
<feature type="domain" description="Lipase" evidence="6">
    <location>
        <begin position="89"/>
        <end position="335"/>
    </location>
</feature>
<gene>
    <name evidence="8" type="primary">LOC113510345</name>
</gene>
<organism evidence="7 8">
    <name type="scientific">Galleria mellonella</name>
    <name type="common">Greater wax moth</name>
    <dbReference type="NCBI Taxonomy" id="7137"/>
    <lineage>
        <taxon>Eukaryota</taxon>
        <taxon>Metazoa</taxon>
        <taxon>Ecdysozoa</taxon>
        <taxon>Arthropoda</taxon>
        <taxon>Hexapoda</taxon>
        <taxon>Insecta</taxon>
        <taxon>Pterygota</taxon>
        <taxon>Neoptera</taxon>
        <taxon>Endopterygota</taxon>
        <taxon>Lepidoptera</taxon>
        <taxon>Glossata</taxon>
        <taxon>Ditrysia</taxon>
        <taxon>Pyraloidea</taxon>
        <taxon>Pyralidae</taxon>
        <taxon>Galleriinae</taxon>
        <taxon>Galleria</taxon>
    </lineage>
</organism>
<dbReference type="PANTHER" id="PTHR11610:SF173">
    <property type="entry name" value="LIPASE DOMAIN-CONTAINING PROTEIN-RELATED"/>
    <property type="match status" value="1"/>
</dbReference>
<evidence type="ECO:0000256" key="1">
    <source>
        <dbReference type="ARBA" id="ARBA00004613"/>
    </source>
</evidence>
<evidence type="ECO:0000256" key="2">
    <source>
        <dbReference type="ARBA" id="ARBA00010701"/>
    </source>
</evidence>
<keyword evidence="5" id="KW-0732">Signal</keyword>
<dbReference type="GO" id="GO:0005615">
    <property type="term" value="C:extracellular space"/>
    <property type="evidence" value="ECO:0007669"/>
    <property type="project" value="TreeGrafter"/>
</dbReference>
<keyword evidence="7" id="KW-1185">Reference proteome</keyword>
<evidence type="ECO:0000256" key="3">
    <source>
        <dbReference type="ARBA" id="ARBA00022525"/>
    </source>
</evidence>
<dbReference type="Gene3D" id="3.40.50.1820">
    <property type="entry name" value="alpha/beta hydrolase"/>
    <property type="match status" value="1"/>
</dbReference>
<dbReference type="InParanoid" id="A0A6J1WH57"/>
<comment type="similarity">
    <text evidence="2 4">Belongs to the AB hydrolase superfamily. Lipase family.</text>
</comment>
<proteinExistence type="inferred from homology"/>
<dbReference type="GO" id="GO:0016042">
    <property type="term" value="P:lipid catabolic process"/>
    <property type="evidence" value="ECO:0007669"/>
    <property type="project" value="TreeGrafter"/>
</dbReference>
<dbReference type="SUPFAM" id="SSF53474">
    <property type="entry name" value="alpha/beta-Hydrolases"/>
    <property type="match status" value="1"/>
</dbReference>
<dbReference type="PANTHER" id="PTHR11610">
    <property type="entry name" value="LIPASE"/>
    <property type="match status" value="1"/>
</dbReference>
<dbReference type="GeneID" id="113510345"/>
<evidence type="ECO:0000259" key="6">
    <source>
        <dbReference type="Pfam" id="PF00151"/>
    </source>
</evidence>
<keyword evidence="3" id="KW-0964">Secreted</keyword>